<evidence type="ECO:0000256" key="12">
    <source>
        <dbReference type="SAM" id="SignalP"/>
    </source>
</evidence>
<dbReference type="FunFam" id="1.50.10.20:FF:000006">
    <property type="entry name" value="Mannan endo-1,6-alpha-mannosidase"/>
    <property type="match status" value="1"/>
</dbReference>
<evidence type="ECO:0000256" key="3">
    <source>
        <dbReference type="ARBA" id="ARBA00009699"/>
    </source>
</evidence>
<comment type="subcellular location">
    <subcellularLocation>
        <location evidence="2">Endomembrane system</location>
    </subcellularLocation>
</comment>
<keyword evidence="6 10" id="KW-0378">Hydrolase</keyword>
<gene>
    <name evidence="13" type="ORF">JX265_001122</name>
</gene>
<comment type="caution">
    <text evidence="13">The sequence shown here is derived from an EMBL/GenBank/DDBJ whole genome shotgun (WGS) entry which is preliminary data.</text>
</comment>
<keyword evidence="5 12" id="KW-0732">Signal</keyword>
<dbReference type="EMBL" id="JAFIMR010000002">
    <property type="protein sequence ID" value="KAI1880882.1"/>
    <property type="molecule type" value="Genomic_DNA"/>
</dbReference>
<dbReference type="PIRSF" id="PIRSF016302">
    <property type="entry name" value="Man_a_manosd"/>
    <property type="match status" value="1"/>
</dbReference>
<keyword evidence="7" id="KW-0472">Membrane</keyword>
<protein>
    <recommendedName>
        <fullName evidence="4 10">Mannan endo-1,6-alpha-mannosidase</fullName>
        <ecNumber evidence="4 10">3.2.1.101</ecNumber>
    </recommendedName>
</protein>
<evidence type="ECO:0000256" key="4">
    <source>
        <dbReference type="ARBA" id="ARBA00012350"/>
    </source>
</evidence>
<dbReference type="InterPro" id="IPR005198">
    <property type="entry name" value="Glyco_hydro_76"/>
</dbReference>
<name>A0A9Q0ARL6_9PEZI</name>
<dbReference type="InterPro" id="IPR008928">
    <property type="entry name" value="6-hairpin_glycosidase_sf"/>
</dbReference>
<dbReference type="PANTHER" id="PTHR12145">
    <property type="entry name" value="MANNAN ENDO-1,6-ALPHA-MANNOSIDASE DCW1"/>
    <property type="match status" value="1"/>
</dbReference>
<comment type="catalytic activity">
    <reaction evidence="1 10">
        <text>Random hydrolysis of (1-&gt;6)-alpha-D-mannosidic linkages in unbranched (1-&gt;6)-mannans.</text>
        <dbReference type="EC" id="3.2.1.101"/>
    </reaction>
</comment>
<dbReference type="EC" id="3.2.1.101" evidence="4 10"/>
<dbReference type="Proteomes" id="UP000829685">
    <property type="component" value="Unassembled WGS sequence"/>
</dbReference>
<feature type="compositionally biased region" description="Low complexity" evidence="11">
    <location>
        <begin position="413"/>
        <end position="427"/>
    </location>
</feature>
<keyword evidence="9 10" id="KW-0326">Glycosidase</keyword>
<feature type="signal peptide" evidence="12">
    <location>
        <begin position="1"/>
        <end position="21"/>
    </location>
</feature>
<accession>A0A9Q0ARL6</accession>
<evidence type="ECO:0000313" key="13">
    <source>
        <dbReference type="EMBL" id="KAI1880882.1"/>
    </source>
</evidence>
<dbReference type="GO" id="GO:0012505">
    <property type="term" value="C:endomembrane system"/>
    <property type="evidence" value="ECO:0007669"/>
    <property type="project" value="UniProtKB-SubCell"/>
</dbReference>
<dbReference type="PANTHER" id="PTHR12145:SF36">
    <property type="entry name" value="MANNAN ENDO-1,6-ALPHA-MANNOSIDASE DCW1"/>
    <property type="match status" value="1"/>
</dbReference>
<comment type="similarity">
    <text evidence="3 10">Belongs to the glycosyl hydrolase 76 family.</text>
</comment>
<reference evidence="13" key="1">
    <citation type="submission" date="2021-03" db="EMBL/GenBank/DDBJ databases">
        <title>Revisited historic fungal species revealed as producer of novel bioactive compounds through whole genome sequencing and comparative genomics.</title>
        <authorList>
            <person name="Vignolle G.A."/>
            <person name="Hochenegger N."/>
            <person name="Mach R.L."/>
            <person name="Mach-Aigner A.R."/>
            <person name="Javad Rahimi M."/>
            <person name="Salim K.A."/>
            <person name="Chan C.M."/>
            <person name="Lim L.B.L."/>
            <person name="Cai F."/>
            <person name="Druzhinina I.S."/>
            <person name="U'Ren J.M."/>
            <person name="Derntl C."/>
        </authorList>
    </citation>
    <scope>NUCLEOTIDE SEQUENCE</scope>
    <source>
        <strain evidence="13">TUCIM 5799</strain>
    </source>
</reference>
<organism evidence="13 14">
    <name type="scientific">Neoarthrinium moseri</name>
    <dbReference type="NCBI Taxonomy" id="1658444"/>
    <lineage>
        <taxon>Eukaryota</taxon>
        <taxon>Fungi</taxon>
        <taxon>Dikarya</taxon>
        <taxon>Ascomycota</taxon>
        <taxon>Pezizomycotina</taxon>
        <taxon>Sordariomycetes</taxon>
        <taxon>Xylariomycetidae</taxon>
        <taxon>Amphisphaeriales</taxon>
        <taxon>Apiosporaceae</taxon>
        <taxon>Neoarthrinium</taxon>
    </lineage>
</organism>
<keyword evidence="14" id="KW-1185">Reference proteome</keyword>
<evidence type="ECO:0000256" key="2">
    <source>
        <dbReference type="ARBA" id="ARBA00004308"/>
    </source>
</evidence>
<dbReference type="AlphaFoldDB" id="A0A9Q0ARL6"/>
<dbReference type="GO" id="GO:0016052">
    <property type="term" value="P:carbohydrate catabolic process"/>
    <property type="evidence" value="ECO:0007669"/>
    <property type="project" value="InterPro"/>
</dbReference>
<proteinExistence type="inferred from homology"/>
<evidence type="ECO:0000256" key="6">
    <source>
        <dbReference type="ARBA" id="ARBA00022801"/>
    </source>
</evidence>
<evidence type="ECO:0000256" key="8">
    <source>
        <dbReference type="ARBA" id="ARBA00023180"/>
    </source>
</evidence>
<evidence type="ECO:0000256" key="5">
    <source>
        <dbReference type="ARBA" id="ARBA00022729"/>
    </source>
</evidence>
<sequence>MVKLSPGLLQQLLLSTPAVLAAITVDIDNQDSVKTAAAQVADDLMSSFYHGDEPGAVVGILPGPPTSNDPEGYYWWTGGELWASLLELRSHTGENKYDSVISEGLQFQTGENADFLPANWTATAGNDDQGFWAHAAIIAKETGFADAGSDKPQWLTLAQNVFDEQAARLLSGEGNCSGVLRWQLFAFNNGYNYVNTLSNALFFNLGARLAHVTNNQTFADTASKTYDALSSLGLVTDDYEVYDGIDQIKCEDPNKFQFSSNAGTLLEGAAYMYNKTGDDTWKTRLDGLVDRTIELFFPGGVATEVSCEKNGNCNKDMYFYKGILHRSLSTTMRVAPYTAAKILPVLKSSAKAAASTCTGGDNGRMCGYQWADGKFQDDSNAGTQLSVLNALVSVLQTTNVQSSTTGTGGASGTGSSTSSSPTGSGTAGSMGSNVGVSVLSLIGGLLASSLII</sequence>
<dbReference type="InterPro" id="IPR014480">
    <property type="entry name" value="Mannan-1_6-alpha_mannosidase"/>
</dbReference>
<evidence type="ECO:0000256" key="9">
    <source>
        <dbReference type="ARBA" id="ARBA00023295"/>
    </source>
</evidence>
<dbReference type="Gene3D" id="1.50.10.20">
    <property type="match status" value="1"/>
</dbReference>
<evidence type="ECO:0000256" key="11">
    <source>
        <dbReference type="SAM" id="MobiDB-lite"/>
    </source>
</evidence>
<keyword evidence="8" id="KW-0325">Glycoprotein</keyword>
<dbReference type="Pfam" id="PF03663">
    <property type="entry name" value="Glyco_hydro_76"/>
    <property type="match status" value="1"/>
</dbReference>
<evidence type="ECO:0000313" key="14">
    <source>
        <dbReference type="Proteomes" id="UP000829685"/>
    </source>
</evidence>
<dbReference type="GO" id="GO:0009272">
    <property type="term" value="P:fungal-type cell wall biogenesis"/>
    <property type="evidence" value="ECO:0007669"/>
    <property type="project" value="TreeGrafter"/>
</dbReference>
<evidence type="ECO:0000256" key="7">
    <source>
        <dbReference type="ARBA" id="ARBA00023136"/>
    </source>
</evidence>
<dbReference type="SUPFAM" id="SSF48208">
    <property type="entry name" value="Six-hairpin glycosidases"/>
    <property type="match status" value="1"/>
</dbReference>
<dbReference type="GO" id="GO:0008496">
    <property type="term" value="F:mannan endo-1,6-alpha-mannosidase activity"/>
    <property type="evidence" value="ECO:0007669"/>
    <property type="project" value="UniProtKB-UniRule"/>
</dbReference>
<evidence type="ECO:0000256" key="10">
    <source>
        <dbReference type="PIRNR" id="PIRNR016302"/>
    </source>
</evidence>
<feature type="chain" id="PRO_5040166766" description="Mannan endo-1,6-alpha-mannosidase" evidence="12">
    <location>
        <begin position="22"/>
        <end position="452"/>
    </location>
</feature>
<feature type="region of interest" description="Disordered" evidence="11">
    <location>
        <begin position="401"/>
        <end position="427"/>
    </location>
</feature>
<evidence type="ECO:0000256" key="1">
    <source>
        <dbReference type="ARBA" id="ARBA00001452"/>
    </source>
</evidence>